<dbReference type="Proteomes" id="UP000095282">
    <property type="component" value="Unplaced"/>
</dbReference>
<dbReference type="STRING" id="1561998.A0A1I7V367"/>
<evidence type="ECO:0000313" key="4">
    <source>
        <dbReference type="WBParaSite" id="Csp11.Scaffold630.g21929.t1"/>
    </source>
</evidence>
<keyword evidence="3" id="KW-1185">Reference proteome</keyword>
<keyword evidence="2" id="KW-0812">Transmembrane</keyword>
<dbReference type="eggNOG" id="KOG1046">
    <property type="taxonomic scope" value="Eukaryota"/>
</dbReference>
<keyword evidence="2" id="KW-0472">Membrane</keyword>
<proteinExistence type="predicted"/>
<evidence type="ECO:0000256" key="2">
    <source>
        <dbReference type="SAM" id="Phobius"/>
    </source>
</evidence>
<dbReference type="WBParaSite" id="Csp11.Scaffold630.g21929.t1">
    <property type="protein sequence ID" value="Csp11.Scaffold630.g21929.t1"/>
    <property type="gene ID" value="Csp11.Scaffold630.g21929"/>
</dbReference>
<reference evidence="4" key="1">
    <citation type="submission" date="2016-11" db="UniProtKB">
        <authorList>
            <consortium name="WormBaseParasite"/>
        </authorList>
    </citation>
    <scope>IDENTIFICATION</scope>
</reference>
<feature type="transmembrane region" description="Helical" evidence="2">
    <location>
        <begin position="16"/>
        <end position="38"/>
    </location>
</feature>
<evidence type="ECO:0000313" key="3">
    <source>
        <dbReference type="Proteomes" id="UP000095282"/>
    </source>
</evidence>
<feature type="region of interest" description="Disordered" evidence="1">
    <location>
        <begin position="90"/>
        <end position="117"/>
    </location>
</feature>
<organism evidence="3 4">
    <name type="scientific">Caenorhabditis tropicalis</name>
    <dbReference type="NCBI Taxonomy" id="1561998"/>
    <lineage>
        <taxon>Eukaryota</taxon>
        <taxon>Metazoa</taxon>
        <taxon>Ecdysozoa</taxon>
        <taxon>Nematoda</taxon>
        <taxon>Chromadorea</taxon>
        <taxon>Rhabditida</taxon>
        <taxon>Rhabditina</taxon>
        <taxon>Rhabditomorpha</taxon>
        <taxon>Rhabditoidea</taxon>
        <taxon>Rhabditidae</taxon>
        <taxon>Peloderinae</taxon>
        <taxon>Caenorhabditis</taxon>
    </lineage>
</organism>
<name>A0A1I7V367_9PELO</name>
<accession>A0A1I7V367</accession>
<evidence type="ECO:0000256" key="1">
    <source>
        <dbReference type="SAM" id="MobiDB-lite"/>
    </source>
</evidence>
<sequence>MVPPPSSPSKKSNSSCLLYAFIVAAILFILGGAFLAWLTVFREKGDGPDVDWQNATEIPETSTSKTTLPTTTTPLDSATVTSTTTEIFDVSSTTTTESSTHETTTISTTTTTEDSTTTTASEIVMPVDVASILKDKIKEFEIVEKCASIQVLPVSCSPSQSHLTSDPSKFQPIHYVLNLTIRDIRKPVLEGHMQLFATTKDQVQAISLHSSKIHNLENLDRVHVVNCNTALLSFECPSIKCYRDILMITYGRWSSKLH</sequence>
<dbReference type="AlphaFoldDB" id="A0A1I7V367"/>
<protein>
    <submittedName>
        <fullName evidence="4">Uncharacterized protein</fullName>
    </submittedName>
</protein>
<keyword evidence="2" id="KW-1133">Transmembrane helix</keyword>